<dbReference type="InterPro" id="IPR049730">
    <property type="entry name" value="SNF2/RAD54-like_C"/>
</dbReference>
<dbReference type="InterPro" id="IPR001650">
    <property type="entry name" value="Helicase_C-like"/>
</dbReference>
<organism evidence="8 9">
    <name type="scientific">Rhodococcus chondri</name>
    <dbReference type="NCBI Taxonomy" id="3065941"/>
    <lineage>
        <taxon>Bacteria</taxon>
        <taxon>Bacillati</taxon>
        <taxon>Actinomycetota</taxon>
        <taxon>Actinomycetes</taxon>
        <taxon>Mycobacteriales</taxon>
        <taxon>Nocardiaceae</taxon>
        <taxon>Rhodococcus</taxon>
    </lineage>
</organism>
<dbReference type="RefSeq" id="WP_330151747.1">
    <property type="nucleotide sequence ID" value="NZ_JAUZMZ010000039.1"/>
</dbReference>
<reference evidence="8 9" key="1">
    <citation type="submission" date="2023-08" db="EMBL/GenBank/DDBJ databases">
        <authorList>
            <person name="Girao M."/>
            <person name="Carvalho M.F."/>
        </authorList>
    </citation>
    <scope>NUCLEOTIDE SEQUENCE [LARGE SCALE GENOMIC DNA]</scope>
    <source>
        <strain evidence="8 9">CC-R104</strain>
    </source>
</reference>
<feature type="domain" description="Helicase ATP-binding" evidence="6">
    <location>
        <begin position="286"/>
        <end position="455"/>
    </location>
</feature>
<dbReference type="InterPro" id="IPR014001">
    <property type="entry name" value="Helicase_ATP-bd"/>
</dbReference>
<dbReference type="PANTHER" id="PTHR45766">
    <property type="entry name" value="DNA ANNEALING HELICASE AND ENDONUCLEASE ZRANB3 FAMILY MEMBER"/>
    <property type="match status" value="1"/>
</dbReference>
<dbReference type="InterPro" id="IPR027417">
    <property type="entry name" value="P-loop_NTPase"/>
</dbReference>
<comment type="caution">
    <text evidence="8">The sequence shown here is derived from an EMBL/GenBank/DDBJ whole genome shotgun (WGS) entry which is preliminary data.</text>
</comment>
<dbReference type="CDD" id="cd18793">
    <property type="entry name" value="SF2_C_SNF"/>
    <property type="match status" value="1"/>
</dbReference>
<keyword evidence="1" id="KW-0547">Nucleotide-binding</keyword>
<dbReference type="InterPro" id="IPR000330">
    <property type="entry name" value="SNF2_N"/>
</dbReference>
<feature type="region of interest" description="Disordered" evidence="5">
    <location>
        <begin position="90"/>
        <end position="142"/>
    </location>
</feature>
<dbReference type="PROSITE" id="PS51192">
    <property type="entry name" value="HELICASE_ATP_BIND_1"/>
    <property type="match status" value="1"/>
</dbReference>
<evidence type="ECO:0000313" key="8">
    <source>
        <dbReference type="EMBL" id="MEE2032320.1"/>
    </source>
</evidence>
<dbReference type="Gene3D" id="3.40.50.300">
    <property type="entry name" value="P-loop containing nucleotide triphosphate hydrolases"/>
    <property type="match status" value="1"/>
</dbReference>
<keyword evidence="3 8" id="KW-0347">Helicase</keyword>
<dbReference type="Pfam" id="PF00271">
    <property type="entry name" value="Helicase_C"/>
    <property type="match status" value="1"/>
</dbReference>
<dbReference type="CDD" id="cd18011">
    <property type="entry name" value="DEXDc_RapA"/>
    <property type="match status" value="1"/>
</dbReference>
<dbReference type="Pfam" id="PF00176">
    <property type="entry name" value="SNF2-rel_dom"/>
    <property type="match status" value="1"/>
</dbReference>
<keyword evidence="2" id="KW-0378">Hydrolase</keyword>
<dbReference type="EMBL" id="JAUZMZ010000039">
    <property type="protein sequence ID" value="MEE2032320.1"/>
    <property type="molecule type" value="Genomic_DNA"/>
</dbReference>
<dbReference type="Gene3D" id="3.40.50.10810">
    <property type="entry name" value="Tandem AAA-ATPase domain"/>
    <property type="match status" value="1"/>
</dbReference>
<evidence type="ECO:0000259" key="6">
    <source>
        <dbReference type="PROSITE" id="PS51192"/>
    </source>
</evidence>
<dbReference type="SUPFAM" id="SSF52540">
    <property type="entry name" value="P-loop containing nucleoside triphosphate hydrolases"/>
    <property type="match status" value="2"/>
</dbReference>
<evidence type="ECO:0000256" key="4">
    <source>
        <dbReference type="ARBA" id="ARBA00022840"/>
    </source>
</evidence>
<gene>
    <name evidence="8" type="ORF">Q8814_09405</name>
</gene>
<dbReference type="GO" id="GO:0004386">
    <property type="term" value="F:helicase activity"/>
    <property type="evidence" value="ECO:0007669"/>
    <property type="project" value="UniProtKB-KW"/>
</dbReference>
<dbReference type="SMART" id="SM00487">
    <property type="entry name" value="DEXDc"/>
    <property type="match status" value="1"/>
</dbReference>
<name>A0ABU7JR75_9NOCA</name>
<feature type="compositionally biased region" description="Basic and acidic residues" evidence="5">
    <location>
        <begin position="90"/>
        <end position="130"/>
    </location>
</feature>
<evidence type="ECO:0000259" key="7">
    <source>
        <dbReference type="PROSITE" id="PS51194"/>
    </source>
</evidence>
<dbReference type="PANTHER" id="PTHR45766:SF6">
    <property type="entry name" value="SWI_SNF-RELATED MATRIX-ASSOCIATED ACTIN-DEPENDENT REGULATOR OF CHROMATIN SUBFAMILY A-LIKE PROTEIN 1"/>
    <property type="match status" value="1"/>
</dbReference>
<evidence type="ECO:0000256" key="3">
    <source>
        <dbReference type="ARBA" id="ARBA00022806"/>
    </source>
</evidence>
<dbReference type="InterPro" id="IPR038718">
    <property type="entry name" value="SNF2-like_sf"/>
</dbReference>
<accession>A0ABU7JR75</accession>
<protein>
    <submittedName>
        <fullName evidence="8">Helicase-related protein</fullName>
    </submittedName>
</protein>
<evidence type="ECO:0000256" key="1">
    <source>
        <dbReference type="ARBA" id="ARBA00022741"/>
    </source>
</evidence>
<keyword evidence="9" id="KW-1185">Reference proteome</keyword>
<evidence type="ECO:0000256" key="5">
    <source>
        <dbReference type="SAM" id="MobiDB-lite"/>
    </source>
</evidence>
<keyword evidence="4" id="KW-0067">ATP-binding</keyword>
<dbReference type="PROSITE" id="PS51194">
    <property type="entry name" value="HELICASE_CTER"/>
    <property type="match status" value="1"/>
</dbReference>
<sequence length="1127" mass="124872">MGAADALRTVYGARPKVEFVHEAWPTLRESWLKTNKESRHRIIEALQEARHEKGLIKGSKAQMAYLRDLKNAKTLRKIVLAELIATGEVDRPDEHDSAGKTDKPPAEAPARPREKIDTSRYRPEQHDTRDGAGTVSPNGPRIVEHTRKWGADVTTTLNSAEPSVLEPAAELNVAPGSIVVVRDEEWLVTQAEQGSDGWLVRVRGLSELVADATAAFYSSLDDIRVLDPAQAHVVADASAGYRNSRLWLEALLRKTPVPYGDQSLTVSTHMLADSLAYQRTAVAKALDPQHIRPRILIADAVGLGKTLEIGMILSELVRRGRGERILVVTPKHVLEQMQHELWCRFALPFVRLDSAGIQKVRQKLPATRNPFTYFKRAIISIDTLKSPRYKAHLERQHWDAVVIDESHNLTNVGTLNNELARVLAPNTEALILASATPHNGKEESFAELLRLLDPTVVAPDGTFTKQDVETLLIRRHRHHPEVAAEVGSDWAERAEPVHRLVRPSAAEDAVAAELSHTWLHPQSGRSPYSGDTKGLFPWTLAKAFLSSPAALAESIKQRRGKLSEHDTDQRIELEALATLDQLNIKAMGGQAGKFAALVDRLQEIGVGPKSGTRAVVFAERVATLRWLTEHLPKMLKLQPENIAMLHGGLSDVEQQEIVDSFKLETSPIRVLVTGDVASEGVNLHAQCHHLIHYDIPWSLIRIEQRNGRIDRYGQKHPPVISSLILEPSDPDFSGDLRVLSRLLERENQAHSTLGDVASLMGKHSVGEEESVIRSVLAQKSSLDEEIRSVEEVTEGDDLDAFFAQFDTADDGQAQLPESPRQSLYQDDITFLDEALHAAFHDVPGSTPEQGGVGWKINKAHSIAELIPPNDLRQRLGQLPQNYLQHGRVLERLKLATSPAVGDAQLRIAREGKGINGTTWPEAHFLGPLHPVLDWASDRALSALGRNQIFVIRGEVDVPAVLLMGTLMNKRGQLISRVFSTAEFPNPNNPDFCMVETREDLSFLTEDTGLRPGSANPGPVADAARYRDLIPTAVTHAQKAMYMVLNEHETAAEQRLKTWTSRANRWHSEAEQLELFGAQKSKVGKLARRIQEEQRLAELLAPTQQLVRPLLVIVPTDTPTASTTGKVQ</sequence>
<dbReference type="Proteomes" id="UP001331936">
    <property type="component" value="Unassembled WGS sequence"/>
</dbReference>
<dbReference type="InterPro" id="IPR057342">
    <property type="entry name" value="DEXDc_RapA"/>
</dbReference>
<proteinExistence type="predicted"/>
<evidence type="ECO:0000313" key="9">
    <source>
        <dbReference type="Proteomes" id="UP001331936"/>
    </source>
</evidence>
<dbReference type="SMART" id="SM00490">
    <property type="entry name" value="HELICc"/>
    <property type="match status" value="1"/>
</dbReference>
<feature type="domain" description="Helicase C-terminal" evidence="7">
    <location>
        <begin position="600"/>
        <end position="764"/>
    </location>
</feature>
<evidence type="ECO:0000256" key="2">
    <source>
        <dbReference type="ARBA" id="ARBA00022801"/>
    </source>
</evidence>